<dbReference type="InterPro" id="IPR001750">
    <property type="entry name" value="ND/Mrp_TM"/>
</dbReference>
<evidence type="ECO:0000256" key="3">
    <source>
        <dbReference type="ARBA" id="ARBA00022692"/>
    </source>
</evidence>
<feature type="transmembrane region" description="Helical" evidence="7">
    <location>
        <begin position="208"/>
        <end position="228"/>
    </location>
</feature>
<evidence type="ECO:0000256" key="5">
    <source>
        <dbReference type="ARBA" id="ARBA00023136"/>
    </source>
</evidence>
<dbReference type="KEGG" id="pef:A7E78_09350"/>
<feature type="transmembrane region" description="Helical" evidence="7">
    <location>
        <begin position="167"/>
        <end position="188"/>
    </location>
</feature>
<evidence type="ECO:0000256" key="6">
    <source>
        <dbReference type="RuleBase" id="RU000320"/>
    </source>
</evidence>
<sequence>MTGNCPLPLLTLMLTLPLGTAALCLLFRQRPAVARSLALAGTLAVLLIAIGCFVLLPAEPGWLLLEDYRWISALGISIHLGIDGLALLMILLTAFLSVLAVWLSWNEADRPASYFALLLLVETGVLGVFMALDLVLFYICWELMLIPLFFLIGIWGQKGGIAAAMKFFLFSLAGSLLMLLAIVALYVLHGQQTGDYSFALAALQHTDLPAGLEPWLFAAFALAFLIKVPMVPLHSWQADAYSAAPAACSLLLAGILAKTGIYGLVRFALPLFPNTAQSALPLLATLALVGILYGGWIASAQRDLKRLVAYSSLAHLGFIVLGLSAWTTTAVEGALLQMVNHGLTTAALFILIALIEKRAGSRHLDELGGLWSRVPRLSALLLFFGLAALGLPGLNNFVGEILILLGTFSVRPLSAILAASGLLLAAIYMLRLLQGVIWGPTKDEHAWSDLARGEWLLLVPLVLLVLWLGLYPETFLEPLRGPAQVLLNSAAPLSLNGGLP</sequence>
<dbReference type="GO" id="GO:0003954">
    <property type="term" value="F:NADH dehydrogenase activity"/>
    <property type="evidence" value="ECO:0007669"/>
    <property type="project" value="TreeGrafter"/>
</dbReference>
<organism evidence="9 10">
    <name type="scientific">Syntrophotalea acetylenivorans</name>
    <dbReference type="NCBI Taxonomy" id="1842532"/>
    <lineage>
        <taxon>Bacteria</taxon>
        <taxon>Pseudomonadati</taxon>
        <taxon>Thermodesulfobacteriota</taxon>
        <taxon>Desulfuromonadia</taxon>
        <taxon>Desulfuromonadales</taxon>
        <taxon>Syntrophotaleaceae</taxon>
        <taxon>Syntrophotalea</taxon>
    </lineage>
</organism>
<feature type="transmembrane region" description="Helical" evidence="7">
    <location>
        <begin position="307"/>
        <end position="326"/>
    </location>
</feature>
<dbReference type="PANTHER" id="PTHR43507">
    <property type="entry name" value="NADH-UBIQUINONE OXIDOREDUCTASE CHAIN 4"/>
    <property type="match status" value="1"/>
</dbReference>
<accession>A0A1L3GQ15</accession>
<feature type="transmembrane region" description="Helical" evidence="7">
    <location>
        <begin position="338"/>
        <end position="356"/>
    </location>
</feature>
<feature type="transmembrane region" description="Helical" evidence="7">
    <location>
        <begin position="6"/>
        <end position="27"/>
    </location>
</feature>
<comment type="subcellular location">
    <subcellularLocation>
        <location evidence="1">Endomembrane system</location>
        <topology evidence="1">Multi-pass membrane protein</topology>
    </subcellularLocation>
    <subcellularLocation>
        <location evidence="6">Membrane</location>
        <topology evidence="6">Multi-pass membrane protein</topology>
    </subcellularLocation>
</comment>
<dbReference type="STRING" id="1842532.A7E78_09350"/>
<dbReference type="GO" id="GO:0042773">
    <property type="term" value="P:ATP synthesis coupled electron transport"/>
    <property type="evidence" value="ECO:0007669"/>
    <property type="project" value="InterPro"/>
</dbReference>
<evidence type="ECO:0000256" key="2">
    <source>
        <dbReference type="ARBA" id="ARBA00009025"/>
    </source>
</evidence>
<protein>
    <submittedName>
        <fullName evidence="9">NADH dehydrogenase</fullName>
    </submittedName>
</protein>
<evidence type="ECO:0000256" key="7">
    <source>
        <dbReference type="SAM" id="Phobius"/>
    </source>
</evidence>
<feature type="transmembrane region" description="Helical" evidence="7">
    <location>
        <begin position="112"/>
        <end position="129"/>
    </location>
</feature>
<reference evidence="9 10" key="1">
    <citation type="journal article" date="2017" name="Genome Announc.">
        <title>Complete Genome Sequences of Two Acetylene-Fermenting Pelobacter acetylenicus Strains.</title>
        <authorList>
            <person name="Sutton J.M."/>
            <person name="Baesman S.M."/>
            <person name="Fierst J.L."/>
            <person name="Poret-Peterson A.T."/>
            <person name="Oremland R.S."/>
            <person name="Dunlap D.S."/>
            <person name="Akob D.M."/>
        </authorList>
    </citation>
    <scope>NUCLEOTIDE SEQUENCE [LARGE SCALE GENOMIC DNA]</scope>
    <source>
        <strain evidence="9 10">SFB93</strain>
    </source>
</reference>
<keyword evidence="3 6" id="KW-0812">Transmembrane</keyword>
<dbReference type="InterPro" id="IPR003918">
    <property type="entry name" value="NADH_UbQ_OxRdtase"/>
</dbReference>
<feature type="transmembrane region" description="Helical" evidence="7">
    <location>
        <begin position="377"/>
        <end position="394"/>
    </location>
</feature>
<dbReference type="AlphaFoldDB" id="A0A1L3GQ15"/>
<dbReference type="GO" id="GO:0048039">
    <property type="term" value="F:ubiquinone binding"/>
    <property type="evidence" value="ECO:0007669"/>
    <property type="project" value="TreeGrafter"/>
</dbReference>
<dbReference type="GO" id="GO:0015990">
    <property type="term" value="P:electron transport coupled proton transport"/>
    <property type="evidence" value="ECO:0007669"/>
    <property type="project" value="TreeGrafter"/>
</dbReference>
<feature type="transmembrane region" description="Helical" evidence="7">
    <location>
        <begin position="276"/>
        <end position="295"/>
    </location>
</feature>
<feature type="transmembrane region" description="Helical" evidence="7">
    <location>
        <begin position="135"/>
        <end position="155"/>
    </location>
</feature>
<evidence type="ECO:0000256" key="1">
    <source>
        <dbReference type="ARBA" id="ARBA00004127"/>
    </source>
</evidence>
<keyword evidence="5 7" id="KW-0472">Membrane</keyword>
<dbReference type="InterPro" id="IPR010227">
    <property type="entry name" value="NADH_Q_OxRdtase_chainM/4"/>
</dbReference>
<name>A0A1L3GQ15_9BACT</name>
<feature type="transmembrane region" description="Helical" evidence="7">
    <location>
        <begin position="39"/>
        <end position="58"/>
    </location>
</feature>
<feature type="transmembrane region" description="Helical" evidence="7">
    <location>
        <begin position="240"/>
        <end position="264"/>
    </location>
</feature>
<dbReference type="GO" id="GO:0016020">
    <property type="term" value="C:membrane"/>
    <property type="evidence" value="ECO:0007669"/>
    <property type="project" value="UniProtKB-SubCell"/>
</dbReference>
<proteinExistence type="inferred from homology"/>
<evidence type="ECO:0000256" key="4">
    <source>
        <dbReference type="ARBA" id="ARBA00022989"/>
    </source>
</evidence>
<feature type="transmembrane region" description="Helical" evidence="7">
    <location>
        <begin position="78"/>
        <end position="105"/>
    </location>
</feature>
<dbReference type="Pfam" id="PF00361">
    <property type="entry name" value="Proton_antipo_M"/>
    <property type="match status" value="1"/>
</dbReference>
<dbReference type="GO" id="GO:0008137">
    <property type="term" value="F:NADH dehydrogenase (ubiquinone) activity"/>
    <property type="evidence" value="ECO:0007669"/>
    <property type="project" value="InterPro"/>
</dbReference>
<evidence type="ECO:0000313" key="9">
    <source>
        <dbReference type="EMBL" id="APG28022.1"/>
    </source>
</evidence>
<feature type="transmembrane region" description="Helical" evidence="7">
    <location>
        <begin position="414"/>
        <end position="433"/>
    </location>
</feature>
<dbReference type="PRINTS" id="PR01437">
    <property type="entry name" value="NUOXDRDTASE4"/>
</dbReference>
<evidence type="ECO:0000313" key="10">
    <source>
        <dbReference type="Proteomes" id="UP000182517"/>
    </source>
</evidence>
<gene>
    <name evidence="9" type="ORF">A7E78_09350</name>
</gene>
<feature type="domain" description="NADH:quinone oxidoreductase/Mrp antiporter transmembrane" evidence="8">
    <location>
        <begin position="131"/>
        <end position="419"/>
    </location>
</feature>
<dbReference type="RefSeq" id="WP_072283983.1">
    <property type="nucleotide sequence ID" value="NZ_CP015519.1"/>
</dbReference>
<keyword evidence="4 7" id="KW-1133">Transmembrane helix</keyword>
<comment type="similarity">
    <text evidence="2">Belongs to the complex I subunit 4 family.</text>
</comment>
<keyword evidence="10" id="KW-1185">Reference proteome</keyword>
<dbReference type="PANTHER" id="PTHR43507:SF1">
    <property type="entry name" value="NADH-UBIQUINONE OXIDOREDUCTASE CHAIN 4"/>
    <property type="match status" value="1"/>
</dbReference>
<dbReference type="Proteomes" id="UP000182517">
    <property type="component" value="Chromosome"/>
</dbReference>
<evidence type="ECO:0000259" key="8">
    <source>
        <dbReference type="Pfam" id="PF00361"/>
    </source>
</evidence>
<feature type="transmembrane region" description="Helical" evidence="7">
    <location>
        <begin position="454"/>
        <end position="471"/>
    </location>
</feature>
<dbReference type="EMBL" id="CP015519">
    <property type="protein sequence ID" value="APG28022.1"/>
    <property type="molecule type" value="Genomic_DNA"/>
</dbReference>
<dbReference type="GO" id="GO:0012505">
    <property type="term" value="C:endomembrane system"/>
    <property type="evidence" value="ECO:0007669"/>
    <property type="project" value="UniProtKB-SubCell"/>
</dbReference>
<dbReference type="NCBIfam" id="TIGR01972">
    <property type="entry name" value="NDH_I_M"/>
    <property type="match status" value="1"/>
</dbReference>